<organism evidence="1">
    <name type="scientific">marine metagenome</name>
    <dbReference type="NCBI Taxonomy" id="408172"/>
    <lineage>
        <taxon>unclassified sequences</taxon>
        <taxon>metagenomes</taxon>
        <taxon>ecological metagenomes</taxon>
    </lineage>
</organism>
<feature type="non-terminal residue" evidence="1">
    <location>
        <position position="52"/>
    </location>
</feature>
<dbReference type="EMBL" id="UINC01012310">
    <property type="protein sequence ID" value="SVA53841.1"/>
    <property type="molecule type" value="Genomic_DNA"/>
</dbReference>
<protein>
    <submittedName>
        <fullName evidence="1">Uncharacterized protein</fullName>
    </submittedName>
</protein>
<sequence length="52" mass="6072">MTTEDYLNRISFIKAVFILKKQMLAACLPKAGTYFFFADFGRGFWPRFGSRL</sequence>
<evidence type="ECO:0000313" key="1">
    <source>
        <dbReference type="EMBL" id="SVA53841.1"/>
    </source>
</evidence>
<proteinExistence type="predicted"/>
<accession>A0A381WNH4</accession>
<dbReference type="AlphaFoldDB" id="A0A381WNH4"/>
<reference evidence="1" key="1">
    <citation type="submission" date="2018-05" db="EMBL/GenBank/DDBJ databases">
        <authorList>
            <person name="Lanie J.A."/>
            <person name="Ng W.-L."/>
            <person name="Kazmierczak K.M."/>
            <person name="Andrzejewski T.M."/>
            <person name="Davidsen T.M."/>
            <person name="Wayne K.J."/>
            <person name="Tettelin H."/>
            <person name="Glass J.I."/>
            <person name="Rusch D."/>
            <person name="Podicherti R."/>
            <person name="Tsui H.-C.T."/>
            <person name="Winkler M.E."/>
        </authorList>
    </citation>
    <scope>NUCLEOTIDE SEQUENCE</scope>
</reference>
<name>A0A381WNH4_9ZZZZ</name>
<gene>
    <name evidence="1" type="ORF">METZ01_LOCUS106695</name>
</gene>